<gene>
    <name evidence="1" type="ORF">EDD68_104134</name>
</gene>
<dbReference type="EMBL" id="SMAN01000004">
    <property type="protein sequence ID" value="TCT25063.1"/>
    <property type="molecule type" value="Genomic_DNA"/>
</dbReference>
<dbReference type="GO" id="GO:0047617">
    <property type="term" value="F:fatty acyl-CoA hydrolase activity"/>
    <property type="evidence" value="ECO:0007669"/>
    <property type="project" value="TreeGrafter"/>
</dbReference>
<dbReference type="PANTHER" id="PTHR31793">
    <property type="entry name" value="4-HYDROXYBENZOYL-COA THIOESTERASE FAMILY MEMBER"/>
    <property type="match status" value="1"/>
</dbReference>
<organism evidence="1 2">
    <name type="scientific">Melghiribacillus thermohalophilus</name>
    <dbReference type="NCBI Taxonomy" id="1324956"/>
    <lineage>
        <taxon>Bacteria</taxon>
        <taxon>Bacillati</taxon>
        <taxon>Bacillota</taxon>
        <taxon>Bacilli</taxon>
        <taxon>Bacillales</taxon>
        <taxon>Bacillaceae</taxon>
        <taxon>Melghiribacillus</taxon>
    </lineage>
</organism>
<dbReference type="CDD" id="cd00586">
    <property type="entry name" value="4HBT"/>
    <property type="match status" value="1"/>
</dbReference>
<dbReference type="Proteomes" id="UP000294650">
    <property type="component" value="Unassembled WGS sequence"/>
</dbReference>
<dbReference type="PANTHER" id="PTHR31793:SF24">
    <property type="entry name" value="LONG-CHAIN ACYL-COA THIOESTERASE FADM"/>
    <property type="match status" value="1"/>
</dbReference>
<dbReference type="Gene3D" id="3.10.129.10">
    <property type="entry name" value="Hotdog Thioesterase"/>
    <property type="match status" value="1"/>
</dbReference>
<name>A0A4R3NCZ6_9BACI</name>
<dbReference type="AlphaFoldDB" id="A0A4R3NCZ6"/>
<proteinExistence type="predicted"/>
<dbReference type="OrthoDB" id="9799036at2"/>
<comment type="caution">
    <text evidence="1">The sequence shown here is derived from an EMBL/GenBank/DDBJ whole genome shotgun (WGS) entry which is preliminary data.</text>
</comment>
<protein>
    <submittedName>
        <fullName evidence="1">Acyl-CoA thioester hydrolase</fullName>
    </submittedName>
</protein>
<dbReference type="SUPFAM" id="SSF54637">
    <property type="entry name" value="Thioesterase/thiol ester dehydrase-isomerase"/>
    <property type="match status" value="1"/>
</dbReference>
<dbReference type="Pfam" id="PF13279">
    <property type="entry name" value="4HBT_2"/>
    <property type="match status" value="1"/>
</dbReference>
<dbReference type="InterPro" id="IPR050563">
    <property type="entry name" value="4-hydroxybenzoyl-CoA_TE"/>
</dbReference>
<evidence type="ECO:0000313" key="1">
    <source>
        <dbReference type="EMBL" id="TCT25063.1"/>
    </source>
</evidence>
<keyword evidence="1" id="KW-0378">Hydrolase</keyword>
<reference evidence="1 2" key="1">
    <citation type="submission" date="2019-03" db="EMBL/GenBank/DDBJ databases">
        <title>Genomic Encyclopedia of Type Strains, Phase IV (KMG-IV): sequencing the most valuable type-strain genomes for metagenomic binning, comparative biology and taxonomic classification.</title>
        <authorList>
            <person name="Goeker M."/>
        </authorList>
    </citation>
    <scope>NUCLEOTIDE SEQUENCE [LARGE SCALE GENOMIC DNA]</scope>
    <source>
        <strain evidence="1 2">DSM 25894</strain>
    </source>
</reference>
<sequence length="154" mass="18027">MGRVNYIDDLEKWKKEFEFYTTINVRFSETDMFGHVNNVSPFIYFEQARIEFFDAIQLFGPLDGQQDKVPVVADLQCDFHRQMYFGDELKVYVKANEIGQSSIDIHYMCMNQRGELCLTGRGRIVQINPKTGRPVPFTEEQREQLNNAKTKALK</sequence>
<keyword evidence="2" id="KW-1185">Reference proteome</keyword>
<dbReference type="RefSeq" id="WP_132371225.1">
    <property type="nucleotide sequence ID" value="NZ_SMAN01000004.1"/>
</dbReference>
<accession>A0A4R3NCZ6</accession>
<evidence type="ECO:0000313" key="2">
    <source>
        <dbReference type="Proteomes" id="UP000294650"/>
    </source>
</evidence>
<dbReference type="InterPro" id="IPR029069">
    <property type="entry name" value="HotDog_dom_sf"/>
</dbReference>